<dbReference type="OrthoDB" id="5574284at2"/>
<dbReference type="PANTHER" id="PTHR33755">
    <property type="entry name" value="TOXIN PARE1-RELATED"/>
    <property type="match status" value="1"/>
</dbReference>
<dbReference type="InterPro" id="IPR035093">
    <property type="entry name" value="RelE/ParE_toxin_dom_sf"/>
</dbReference>
<protein>
    <submittedName>
        <fullName evidence="3">Plasmid stabilization system protein ParE</fullName>
    </submittedName>
</protein>
<evidence type="ECO:0000313" key="3">
    <source>
        <dbReference type="EMBL" id="SFQ09117.1"/>
    </source>
</evidence>
<keyword evidence="4" id="KW-1185">Reference proteome</keyword>
<dbReference type="STRING" id="1465490.SAMN05444277_105103"/>
<dbReference type="Proteomes" id="UP000199031">
    <property type="component" value="Unassembled WGS sequence"/>
</dbReference>
<organism evidence="3 4">
    <name type="scientific">Parafilimonas terrae</name>
    <dbReference type="NCBI Taxonomy" id="1465490"/>
    <lineage>
        <taxon>Bacteria</taxon>
        <taxon>Pseudomonadati</taxon>
        <taxon>Bacteroidota</taxon>
        <taxon>Chitinophagia</taxon>
        <taxon>Chitinophagales</taxon>
        <taxon>Chitinophagaceae</taxon>
        <taxon>Parafilimonas</taxon>
    </lineage>
</organism>
<dbReference type="InterPro" id="IPR007712">
    <property type="entry name" value="RelE/ParE_toxin"/>
</dbReference>
<dbReference type="Pfam" id="PF05016">
    <property type="entry name" value="ParE_toxin"/>
    <property type="match status" value="1"/>
</dbReference>
<comment type="similarity">
    <text evidence="1">Belongs to the RelE toxin family.</text>
</comment>
<accession>A0A1I5VPB6</accession>
<evidence type="ECO:0000256" key="2">
    <source>
        <dbReference type="ARBA" id="ARBA00022649"/>
    </source>
</evidence>
<evidence type="ECO:0000256" key="1">
    <source>
        <dbReference type="ARBA" id="ARBA00006226"/>
    </source>
</evidence>
<dbReference type="Gene3D" id="3.30.2310.20">
    <property type="entry name" value="RelE-like"/>
    <property type="match status" value="1"/>
</dbReference>
<dbReference type="AlphaFoldDB" id="A0A1I5VPB6"/>
<dbReference type="EMBL" id="FOXQ01000005">
    <property type="protein sequence ID" value="SFQ09117.1"/>
    <property type="molecule type" value="Genomic_DNA"/>
</dbReference>
<reference evidence="3 4" key="1">
    <citation type="submission" date="2016-10" db="EMBL/GenBank/DDBJ databases">
        <authorList>
            <person name="de Groot N.N."/>
        </authorList>
    </citation>
    <scope>NUCLEOTIDE SEQUENCE [LARGE SCALE GENOMIC DNA]</scope>
    <source>
        <strain evidence="3 4">DSM 28286</strain>
    </source>
</reference>
<sequence>MVNLFYTRPALNDLKNIYSFIAIDSPTAAKRFIATLKEKIKVLKQYPEIGKPIYTDKFDNLRQILYKSYRIIYHFKNDSIFIITIHHQSRLPENIPSLQHLF</sequence>
<gene>
    <name evidence="3" type="ORF">SAMN05444277_105103</name>
</gene>
<dbReference type="RefSeq" id="WP_090657856.1">
    <property type="nucleotide sequence ID" value="NZ_FOXQ01000005.1"/>
</dbReference>
<evidence type="ECO:0000313" key="4">
    <source>
        <dbReference type="Proteomes" id="UP000199031"/>
    </source>
</evidence>
<keyword evidence="2" id="KW-1277">Toxin-antitoxin system</keyword>
<dbReference type="SUPFAM" id="SSF143011">
    <property type="entry name" value="RelE-like"/>
    <property type="match status" value="1"/>
</dbReference>
<dbReference type="InterPro" id="IPR051803">
    <property type="entry name" value="TA_system_RelE-like_toxin"/>
</dbReference>
<proteinExistence type="inferred from homology"/>
<name>A0A1I5VPB6_9BACT</name>